<accession>A0A0M0JPR4</accession>
<protein>
    <submittedName>
        <fullName evidence="1">Uncharacterized protein</fullName>
    </submittedName>
</protein>
<reference evidence="2" key="1">
    <citation type="journal article" date="2015" name="PLoS Genet.">
        <title>Genome Sequence and Transcriptome Analyses of Chrysochromulina tobin: Metabolic Tools for Enhanced Algal Fitness in the Prominent Order Prymnesiales (Haptophyceae).</title>
        <authorList>
            <person name="Hovde B.T."/>
            <person name="Deodato C.R."/>
            <person name="Hunsperger H.M."/>
            <person name="Ryken S.A."/>
            <person name="Yost W."/>
            <person name="Jha R.K."/>
            <person name="Patterson J."/>
            <person name="Monnat R.J. Jr."/>
            <person name="Barlow S.B."/>
            <person name="Starkenburg S.R."/>
            <person name="Cattolico R.A."/>
        </authorList>
    </citation>
    <scope>NUCLEOTIDE SEQUENCE</scope>
    <source>
        <strain evidence="2">CCMP291</strain>
    </source>
</reference>
<dbReference type="OrthoDB" id="10522163at2759"/>
<dbReference type="AlphaFoldDB" id="A0A0M0JPR4"/>
<organism evidence="1 2">
    <name type="scientific">Chrysochromulina tobinii</name>
    <dbReference type="NCBI Taxonomy" id="1460289"/>
    <lineage>
        <taxon>Eukaryota</taxon>
        <taxon>Haptista</taxon>
        <taxon>Haptophyta</taxon>
        <taxon>Prymnesiophyceae</taxon>
        <taxon>Prymnesiales</taxon>
        <taxon>Chrysochromulinaceae</taxon>
        <taxon>Chrysochromulina</taxon>
    </lineage>
</organism>
<evidence type="ECO:0000313" key="2">
    <source>
        <dbReference type="Proteomes" id="UP000037460"/>
    </source>
</evidence>
<keyword evidence="2" id="KW-1185">Reference proteome</keyword>
<dbReference type="Proteomes" id="UP000037460">
    <property type="component" value="Unassembled WGS sequence"/>
</dbReference>
<dbReference type="EMBL" id="JWZX01002596">
    <property type="protein sequence ID" value="KOO28253.1"/>
    <property type="molecule type" value="Genomic_DNA"/>
</dbReference>
<proteinExistence type="predicted"/>
<gene>
    <name evidence="1" type="ORF">Ctob_013537</name>
</gene>
<name>A0A0M0JPR4_9EUKA</name>
<evidence type="ECO:0000313" key="1">
    <source>
        <dbReference type="EMBL" id="KOO28253.1"/>
    </source>
</evidence>
<sequence length="383" mass="42346">MSVACQQLFDRHKIPLATSTLSLYLEFDLTDVPDHASLRAKDHQAACDEACRVSGLRPPSVVVARALTTHKAGDIEEAHSLPYYSDPWLTDPAHEIRIEFLYSLSSPRLTIRVLNELSKCDGVVALRTALHTLEALGGGPIGGGAPFKTNPPFRFGVRHLLNLLRTIVPCVVASLWPFSRAVVSADELGAPTTMSGVRAYYRQARPPLARFRLYRSPTAGARAYKELISVLEIWKQRMHWRGFFTLQNMSRLGSSPAVAPAVVPNSRDLLNIETRYRHIFIPPGFPPSGQTWTSMNYLHAKVLFVNNYGIHDVHTKARATAFLWDWIGVAAHVAGTGCITVNGQFLVWARGTPAGLEKGQDLFQAALGGPPHLELEQYKGPRQ</sequence>
<comment type="caution">
    <text evidence="1">The sequence shown here is derived from an EMBL/GenBank/DDBJ whole genome shotgun (WGS) entry which is preliminary data.</text>
</comment>